<dbReference type="CTD" id="20201465"/>
<reference evidence="3 5" key="2">
    <citation type="journal article" date="2013" name="Nature">
        <title>Insights into bilaterian evolution from three spiralian genomes.</title>
        <authorList>
            <person name="Simakov O."/>
            <person name="Marletaz F."/>
            <person name="Cho S.J."/>
            <person name="Edsinger-Gonzales E."/>
            <person name="Havlak P."/>
            <person name="Hellsten U."/>
            <person name="Kuo D.H."/>
            <person name="Larsson T."/>
            <person name="Lv J."/>
            <person name="Arendt D."/>
            <person name="Savage R."/>
            <person name="Osoegawa K."/>
            <person name="de Jong P."/>
            <person name="Grimwood J."/>
            <person name="Chapman J.A."/>
            <person name="Shapiro H."/>
            <person name="Aerts A."/>
            <person name="Otillar R.P."/>
            <person name="Terry A.Y."/>
            <person name="Boore J.L."/>
            <person name="Grigoriev I.V."/>
            <person name="Lindberg D.R."/>
            <person name="Seaver E.C."/>
            <person name="Weisblat D.A."/>
            <person name="Putnam N.H."/>
            <person name="Rokhsar D.S."/>
        </authorList>
    </citation>
    <scope>NUCLEOTIDE SEQUENCE</scope>
</reference>
<sequence length="600" mass="64754">MESSGNEPELLEKAILNDNATITKSLITTHLQKFRLAPGRGNPRNRTHQRGPCTLSAVSSRSADCVNYYYSRLRSHSSASIGLGAGARRPSYLYNAQTTSNNAGSLKPYDLPGGRKLSHSHPLQSCMPNDPGPSAYGPTLTVYGESGIRSLPDTRRGSVNTSEVGGANSQNGGINANLPAIFKNALHVAVQNAANEALNVMLAAGLDPNAPGFYDPCSAVAGVFGARGSIDSPDSVSPLAMLTVGVCPSISEDADQQQPQMTSRSRRSSSIFARLLTTDNRSSTGLSGFASRRQSAASTNSFQQAMFARQFSNLSQKVRNASIQTNNDFSIPVPNLANAQQILDYSEAVKSTMEVEDAINLYTIERLYDLPPLYLAVALKNHTAVKLLLRHGADPGFADPQTGLNPMHLAVSNRFVCDECATLLADYGAKVIRVFYSYQRFSNSTNNNTSNNLTAINNFSTLTSNDRCAAYVRNQRKLLHTKLSTLSACCTYLESVKQLKGNMAAGGNAGNKNNLVLAGSDGFSKKRSETTKQLRERLSSDKEPSVESDRSGSGTSYRMKFGHLKISASSLLHNNQSLDDDYEVGSADKERFDCSKVWPV</sequence>
<accession>T1EY15</accession>
<dbReference type="InParanoid" id="T1EY15"/>
<dbReference type="EnsemblMetazoa" id="HelroT166344">
    <property type="protein sequence ID" value="HelroP166344"/>
    <property type="gene ID" value="HelroG166344"/>
</dbReference>
<gene>
    <name evidence="4" type="primary">20201465</name>
    <name evidence="3" type="ORF">HELRODRAFT_166344</name>
</gene>
<feature type="repeat" description="ANK" evidence="1">
    <location>
        <begin position="368"/>
        <end position="400"/>
    </location>
</feature>
<dbReference type="Gene3D" id="1.25.40.20">
    <property type="entry name" value="Ankyrin repeat-containing domain"/>
    <property type="match status" value="1"/>
</dbReference>
<evidence type="ECO:0000256" key="2">
    <source>
        <dbReference type="SAM" id="MobiDB-lite"/>
    </source>
</evidence>
<dbReference type="HOGENOM" id="CLU_455144_0_0_1"/>
<dbReference type="RefSeq" id="XP_009031536.1">
    <property type="nucleotide sequence ID" value="XM_009033288.1"/>
</dbReference>
<dbReference type="SUPFAM" id="SSF48403">
    <property type="entry name" value="Ankyrin repeat"/>
    <property type="match status" value="1"/>
</dbReference>
<keyword evidence="1" id="KW-0040">ANK repeat</keyword>
<feature type="compositionally biased region" description="Basic and acidic residues" evidence="2">
    <location>
        <begin position="535"/>
        <end position="550"/>
    </location>
</feature>
<dbReference type="SMART" id="SM00248">
    <property type="entry name" value="ANK"/>
    <property type="match status" value="3"/>
</dbReference>
<organism evidence="4 5">
    <name type="scientific">Helobdella robusta</name>
    <name type="common">Californian leech</name>
    <dbReference type="NCBI Taxonomy" id="6412"/>
    <lineage>
        <taxon>Eukaryota</taxon>
        <taxon>Metazoa</taxon>
        <taxon>Spiralia</taxon>
        <taxon>Lophotrochozoa</taxon>
        <taxon>Annelida</taxon>
        <taxon>Clitellata</taxon>
        <taxon>Hirudinea</taxon>
        <taxon>Rhynchobdellida</taxon>
        <taxon>Glossiphoniidae</taxon>
        <taxon>Helobdella</taxon>
    </lineage>
</organism>
<dbReference type="EMBL" id="AMQM01002328">
    <property type="status" value="NOT_ANNOTATED_CDS"/>
    <property type="molecule type" value="Genomic_DNA"/>
</dbReference>
<proteinExistence type="predicted"/>
<keyword evidence="5" id="KW-1185">Reference proteome</keyword>
<dbReference type="OrthoDB" id="269822at2759"/>
<dbReference type="InterPro" id="IPR002110">
    <property type="entry name" value="Ankyrin_rpt"/>
</dbReference>
<dbReference type="PROSITE" id="PS50088">
    <property type="entry name" value="ANK_REPEAT"/>
    <property type="match status" value="1"/>
</dbReference>
<protein>
    <submittedName>
        <fullName evidence="3 4">Uncharacterized protein</fullName>
    </submittedName>
</protein>
<feature type="region of interest" description="Disordered" evidence="2">
    <location>
        <begin position="115"/>
        <end position="135"/>
    </location>
</feature>
<dbReference type="AlphaFoldDB" id="T1EY15"/>
<dbReference type="KEGG" id="hro:HELRODRAFT_166344"/>
<dbReference type="Proteomes" id="UP000015101">
    <property type="component" value="Unassembled WGS sequence"/>
</dbReference>
<dbReference type="Pfam" id="PF12796">
    <property type="entry name" value="Ank_2"/>
    <property type="match status" value="1"/>
</dbReference>
<evidence type="ECO:0000313" key="3">
    <source>
        <dbReference type="EMBL" id="ESN90642.1"/>
    </source>
</evidence>
<dbReference type="GeneID" id="20201465"/>
<evidence type="ECO:0000313" key="5">
    <source>
        <dbReference type="Proteomes" id="UP000015101"/>
    </source>
</evidence>
<name>T1EY15_HELRO</name>
<reference evidence="4" key="3">
    <citation type="submission" date="2015-06" db="UniProtKB">
        <authorList>
            <consortium name="EnsemblMetazoa"/>
        </authorList>
    </citation>
    <scope>IDENTIFICATION</scope>
</reference>
<dbReference type="InterPro" id="IPR036770">
    <property type="entry name" value="Ankyrin_rpt-contain_sf"/>
</dbReference>
<feature type="region of interest" description="Disordered" evidence="2">
    <location>
        <begin position="535"/>
        <end position="554"/>
    </location>
</feature>
<reference evidence="5" key="1">
    <citation type="submission" date="2012-12" db="EMBL/GenBank/DDBJ databases">
        <authorList>
            <person name="Hellsten U."/>
            <person name="Grimwood J."/>
            <person name="Chapman J.A."/>
            <person name="Shapiro H."/>
            <person name="Aerts A."/>
            <person name="Otillar R.P."/>
            <person name="Terry A.Y."/>
            <person name="Boore J.L."/>
            <person name="Simakov O."/>
            <person name="Marletaz F."/>
            <person name="Cho S.-J."/>
            <person name="Edsinger-Gonzales E."/>
            <person name="Havlak P."/>
            <person name="Kuo D.-H."/>
            <person name="Larsson T."/>
            <person name="Lv J."/>
            <person name="Arendt D."/>
            <person name="Savage R."/>
            <person name="Osoegawa K."/>
            <person name="de Jong P."/>
            <person name="Lindberg D.R."/>
            <person name="Seaver E.C."/>
            <person name="Weisblat D.A."/>
            <person name="Putnam N.H."/>
            <person name="Grigoriev I.V."/>
            <person name="Rokhsar D.S."/>
        </authorList>
    </citation>
    <scope>NUCLEOTIDE SEQUENCE</scope>
</reference>
<dbReference type="EMBL" id="KB097753">
    <property type="protein sequence ID" value="ESN90642.1"/>
    <property type="molecule type" value="Genomic_DNA"/>
</dbReference>
<evidence type="ECO:0000256" key="1">
    <source>
        <dbReference type="PROSITE-ProRule" id="PRU00023"/>
    </source>
</evidence>
<evidence type="ECO:0000313" key="4">
    <source>
        <dbReference type="EnsemblMetazoa" id="HelroP166344"/>
    </source>
</evidence>